<name>A0A316J9R3_9HYPH</name>
<dbReference type="AlphaFoldDB" id="A0A316J9R3"/>
<organism evidence="2 3">
    <name type="scientific">Falsochrobactrum shanghaiense</name>
    <dbReference type="NCBI Taxonomy" id="2201899"/>
    <lineage>
        <taxon>Bacteria</taxon>
        <taxon>Pseudomonadati</taxon>
        <taxon>Pseudomonadota</taxon>
        <taxon>Alphaproteobacteria</taxon>
        <taxon>Hyphomicrobiales</taxon>
        <taxon>Brucellaceae</taxon>
        <taxon>Falsochrobactrum</taxon>
    </lineage>
</organism>
<feature type="domain" description="BON" evidence="1">
    <location>
        <begin position="50"/>
        <end position="84"/>
    </location>
</feature>
<reference evidence="2 3" key="1">
    <citation type="submission" date="2018-05" db="EMBL/GenBank/DDBJ databases">
        <title>Comparative genomic sequence analysis between strain HN4 and CCM 8460T (Falsochrobactrum ovis) will provide more evidence to prove that HN4 is a new species of Falsochrobactrum.</title>
        <authorList>
            <person name="Lyu W."/>
            <person name="Sun L."/>
            <person name="Yao L."/>
        </authorList>
    </citation>
    <scope>NUCLEOTIDE SEQUENCE [LARGE SCALE GENOMIC DNA]</scope>
    <source>
        <strain evidence="2 3">HN4</strain>
    </source>
</reference>
<dbReference type="Gene3D" id="3.40.1520.20">
    <property type="match status" value="1"/>
</dbReference>
<dbReference type="EMBL" id="QGDB01000003">
    <property type="protein sequence ID" value="PWL18214.1"/>
    <property type="molecule type" value="Genomic_DNA"/>
</dbReference>
<evidence type="ECO:0000259" key="1">
    <source>
        <dbReference type="Pfam" id="PF04972"/>
    </source>
</evidence>
<evidence type="ECO:0000313" key="2">
    <source>
        <dbReference type="EMBL" id="PWL18214.1"/>
    </source>
</evidence>
<dbReference type="InterPro" id="IPR007055">
    <property type="entry name" value="BON_dom"/>
</dbReference>
<comment type="caution">
    <text evidence="2">The sequence shown here is derived from an EMBL/GenBank/DDBJ whole genome shotgun (WGS) entry which is preliminary data.</text>
</comment>
<dbReference type="OrthoDB" id="5525824at2"/>
<dbReference type="Proteomes" id="UP000245865">
    <property type="component" value="Unassembled WGS sequence"/>
</dbReference>
<proteinExistence type="predicted"/>
<keyword evidence="3" id="KW-1185">Reference proteome</keyword>
<evidence type="ECO:0000313" key="3">
    <source>
        <dbReference type="Proteomes" id="UP000245865"/>
    </source>
</evidence>
<protein>
    <recommendedName>
        <fullName evidence="1">BON domain-containing protein</fullName>
    </recommendedName>
</protein>
<dbReference type="RefSeq" id="WP_109706483.1">
    <property type="nucleotide sequence ID" value="NZ_QGDB01000003.1"/>
</dbReference>
<gene>
    <name evidence="2" type="ORF">DKP76_10895</name>
</gene>
<sequence length="211" mass="22590">MNKWFWPGVTCTAALTALALWFGVNRVEADLAAQAAAALAPFGWANFDIDGRDLTLKGTAPDQQAQDAALSAAGQIRGIRTIADLTALLQIAEPYVFKIVKNADTIILSGYVPENSLRDKILNAAEMTDPQAQIDDQLTLARGNQPQFAVWALFALELSRKFATVEVEISGDALSVRGQALNDRAYNDLGAGLKNPLPVGLDLANVDIAKP</sequence>
<accession>A0A316J9R3</accession>
<dbReference type="Pfam" id="PF04972">
    <property type="entry name" value="BON"/>
    <property type="match status" value="1"/>
</dbReference>